<evidence type="ECO:0000256" key="15">
    <source>
        <dbReference type="PROSITE-ProRule" id="PRU00175"/>
    </source>
</evidence>
<evidence type="ECO:0000256" key="16">
    <source>
        <dbReference type="SAM" id="MobiDB-lite"/>
    </source>
</evidence>
<comment type="subcellular location">
    <subcellularLocation>
        <location evidence="2">Endoplasmic reticulum membrane</location>
        <topology evidence="2">Multi-pass membrane protein</topology>
    </subcellularLocation>
</comment>
<feature type="compositionally biased region" description="Low complexity" evidence="16">
    <location>
        <begin position="417"/>
        <end position="440"/>
    </location>
</feature>
<keyword evidence="10" id="KW-0833">Ubl conjugation pathway</keyword>
<evidence type="ECO:0000256" key="12">
    <source>
        <dbReference type="ARBA" id="ARBA00022833"/>
    </source>
</evidence>
<feature type="compositionally biased region" description="Pro residues" evidence="16">
    <location>
        <begin position="346"/>
        <end position="361"/>
    </location>
</feature>
<dbReference type="Pfam" id="PF13639">
    <property type="entry name" value="zf-RING_2"/>
    <property type="match status" value="1"/>
</dbReference>
<dbReference type="OrthoDB" id="7759664at2759"/>
<organism evidence="19 20">
    <name type="scientific">Channa argus</name>
    <name type="common">Northern snakehead</name>
    <name type="synonym">Ophicephalus argus</name>
    <dbReference type="NCBI Taxonomy" id="215402"/>
    <lineage>
        <taxon>Eukaryota</taxon>
        <taxon>Metazoa</taxon>
        <taxon>Chordata</taxon>
        <taxon>Craniata</taxon>
        <taxon>Vertebrata</taxon>
        <taxon>Euteleostomi</taxon>
        <taxon>Actinopterygii</taxon>
        <taxon>Neopterygii</taxon>
        <taxon>Teleostei</taxon>
        <taxon>Neoteleostei</taxon>
        <taxon>Acanthomorphata</taxon>
        <taxon>Anabantaria</taxon>
        <taxon>Anabantiformes</taxon>
        <taxon>Channoidei</taxon>
        <taxon>Channidae</taxon>
        <taxon>Channa</taxon>
    </lineage>
</organism>
<gene>
    <name evidence="19" type="ORF">EXN66_Car009262</name>
</gene>
<comment type="catalytic activity">
    <reaction evidence="1">
        <text>S-ubiquitinyl-[E2 ubiquitin-conjugating enzyme]-L-cysteine + [acceptor protein]-L-lysine = [E2 ubiquitin-conjugating enzyme]-L-cysteine + N(6)-ubiquitinyl-[acceptor protein]-L-lysine.</text>
        <dbReference type="EC" id="2.3.2.27"/>
    </reaction>
</comment>
<feature type="transmembrane region" description="Helical" evidence="17">
    <location>
        <begin position="44"/>
        <end position="61"/>
    </location>
</feature>
<feature type="domain" description="RING-type" evidence="18">
    <location>
        <begin position="291"/>
        <end position="330"/>
    </location>
</feature>
<protein>
    <recommendedName>
        <fullName evidence="5">RING-type E3 ubiquitin transferase</fullName>
        <ecNumber evidence="5">2.3.2.27</ecNumber>
    </recommendedName>
</protein>
<feature type="transmembrane region" description="Helical" evidence="17">
    <location>
        <begin position="172"/>
        <end position="194"/>
    </location>
</feature>
<reference evidence="19 20" key="1">
    <citation type="submission" date="2019-02" db="EMBL/GenBank/DDBJ databases">
        <title>Opniocepnalus argus genome.</title>
        <authorList>
            <person name="Zhou C."/>
            <person name="Xiao S."/>
        </authorList>
    </citation>
    <scope>NUCLEOTIDE SEQUENCE [LARGE SCALE GENOMIC DNA]</scope>
    <source>
        <strain evidence="19">OARG1902GOOAL</strain>
        <tissue evidence="19">Muscle</tissue>
    </source>
</reference>
<keyword evidence="8" id="KW-0479">Metal-binding</keyword>
<keyword evidence="7 17" id="KW-0812">Transmembrane</keyword>
<evidence type="ECO:0000256" key="11">
    <source>
        <dbReference type="ARBA" id="ARBA00022824"/>
    </source>
</evidence>
<evidence type="ECO:0000256" key="5">
    <source>
        <dbReference type="ARBA" id="ARBA00012483"/>
    </source>
</evidence>
<sequence length="623" mass="68654">MVRAALVTATSLALTGTVVAHAYFLKHQFYPTVVYLTKSSPSMAVLYIQAFVLVFLLGKFMRKVFFGQLRAAEMEHLIERSWYAVTETCLAFTVFRDDFSPRFVALFTLLLFLKCFHWLAEDRVDFMERSPNISWVFHMRVLSLMGLLGVLDFLFVNHACHSIITRGASVQLVFGFEYAILLTMVLTTFVKYVLHTIDLQSENPWDNKAVYMLYTELFTGFIKVLLYIAFMTIMIKVHTFPLFAIRPMYLAMRQFKKAVTDAIMSRRAIRNMNTLYPDATPEDLQASDNVCIICREEMVTGAKKLPCNHIFHSSCLRSWFQRQQTCPTCRMDVLRASNNNQTPAPAQAPPPAPAAPANVPPAPPANVAPGMLPGFPPGIFPFWGPFPAVPPPAAAAAAPSTADTPQSSTEATQAAGTSQPTSSTAETAAAPGSAIPGFPFSFPPPPFPTAPWLHMPPPPPFVSTMPPPPPSLSRLSEEELRELEAEGRRGLEARLQCLQNIHTLLDAAMLNIHHYLSTVTTLTPPRTEGSTGEASRTNPSPSSLAADSNTESHNQEKVSSSLSEATVSSQPADSTSPASERKEKMDEGDMEEDDGEPNAAELRRRRLRKLETASSSSSPPPDN</sequence>
<dbReference type="CDD" id="cd16479">
    <property type="entry name" value="RING-H2_synoviolin"/>
    <property type="match status" value="1"/>
</dbReference>
<evidence type="ECO:0000259" key="18">
    <source>
        <dbReference type="PROSITE" id="PS50089"/>
    </source>
</evidence>
<dbReference type="AlphaFoldDB" id="A0A6G1PUB7"/>
<dbReference type="Gene3D" id="3.30.40.10">
    <property type="entry name" value="Zinc/RING finger domain, C3HC4 (zinc finger)"/>
    <property type="match status" value="1"/>
</dbReference>
<dbReference type="PANTHER" id="PTHR22763">
    <property type="entry name" value="RING ZINC FINGER PROTEIN"/>
    <property type="match status" value="1"/>
</dbReference>
<dbReference type="InterPro" id="IPR001841">
    <property type="entry name" value="Znf_RING"/>
</dbReference>
<feature type="transmembrane region" description="Helical" evidence="17">
    <location>
        <begin position="140"/>
        <end position="160"/>
    </location>
</feature>
<evidence type="ECO:0000256" key="3">
    <source>
        <dbReference type="ARBA" id="ARBA00004906"/>
    </source>
</evidence>
<evidence type="ECO:0000256" key="8">
    <source>
        <dbReference type="ARBA" id="ARBA00022723"/>
    </source>
</evidence>
<keyword evidence="14 17" id="KW-0472">Membrane</keyword>
<keyword evidence="12" id="KW-0862">Zinc</keyword>
<dbReference type="InterPro" id="IPR050731">
    <property type="entry name" value="HRD1_E3_ubiq-ligases"/>
</dbReference>
<dbReference type="GO" id="GO:0050821">
    <property type="term" value="P:protein stabilization"/>
    <property type="evidence" value="ECO:0007669"/>
    <property type="project" value="UniProtKB-ARBA"/>
</dbReference>
<evidence type="ECO:0000256" key="13">
    <source>
        <dbReference type="ARBA" id="ARBA00022989"/>
    </source>
</evidence>
<dbReference type="EMBL" id="CM015720">
    <property type="protein sequence ID" value="KAF3693586.1"/>
    <property type="molecule type" value="Genomic_DNA"/>
</dbReference>
<accession>A0A6G1PUB7</accession>
<dbReference type="PANTHER" id="PTHR22763:SF184">
    <property type="entry name" value="E3 UBIQUITIN-PROTEIN LIGASE SYNOVIOLIN"/>
    <property type="match status" value="1"/>
</dbReference>
<dbReference type="UniPathway" id="UPA00143"/>
<proteinExistence type="inferred from homology"/>
<dbReference type="GO" id="GO:1902236">
    <property type="term" value="P:negative regulation of endoplasmic reticulum stress-induced intrinsic apoptotic signaling pathway"/>
    <property type="evidence" value="ECO:0007669"/>
    <property type="project" value="UniProtKB-ARBA"/>
</dbReference>
<dbReference type="EC" id="2.3.2.27" evidence="5"/>
<evidence type="ECO:0000256" key="9">
    <source>
        <dbReference type="ARBA" id="ARBA00022771"/>
    </source>
</evidence>
<dbReference type="GO" id="GO:0016567">
    <property type="term" value="P:protein ubiquitination"/>
    <property type="evidence" value="ECO:0007669"/>
    <property type="project" value="UniProtKB-UniPathway"/>
</dbReference>
<dbReference type="Pfam" id="PF25563">
    <property type="entry name" value="TPR_SYVN1_N"/>
    <property type="match status" value="1"/>
</dbReference>
<dbReference type="GO" id="GO:0061630">
    <property type="term" value="F:ubiquitin protein ligase activity"/>
    <property type="evidence" value="ECO:0007669"/>
    <property type="project" value="UniProtKB-EC"/>
</dbReference>
<evidence type="ECO:0000256" key="7">
    <source>
        <dbReference type="ARBA" id="ARBA00022692"/>
    </source>
</evidence>
<feature type="region of interest" description="Disordered" evidence="16">
    <location>
        <begin position="392"/>
        <end position="441"/>
    </location>
</feature>
<dbReference type="InterPro" id="IPR058051">
    <property type="entry name" value="Znf_RING_synoviolin"/>
</dbReference>
<evidence type="ECO:0000256" key="10">
    <source>
        <dbReference type="ARBA" id="ARBA00022786"/>
    </source>
</evidence>
<evidence type="ECO:0000256" key="4">
    <source>
        <dbReference type="ARBA" id="ARBA00010089"/>
    </source>
</evidence>
<evidence type="ECO:0000256" key="14">
    <source>
        <dbReference type="ARBA" id="ARBA00023136"/>
    </source>
</evidence>
<dbReference type="GO" id="GO:0044322">
    <property type="term" value="C:endoplasmic reticulum quality control compartment"/>
    <property type="evidence" value="ECO:0007669"/>
    <property type="project" value="UniProtKB-ARBA"/>
</dbReference>
<keyword evidence="6" id="KW-0808">Transferase</keyword>
<feature type="compositionally biased region" description="Low complexity" evidence="16">
    <location>
        <begin position="559"/>
        <end position="569"/>
    </location>
</feature>
<dbReference type="FunFam" id="3.30.40.10:FF:000088">
    <property type="entry name" value="E3 ubiquitin-protein ligase synoviolin"/>
    <property type="match status" value="1"/>
</dbReference>
<reference evidence="20" key="2">
    <citation type="submission" date="2019-02" db="EMBL/GenBank/DDBJ databases">
        <title>Opniocepnalus argus Var Kimnra genome.</title>
        <authorList>
            <person name="Zhou C."/>
            <person name="Xiao S."/>
        </authorList>
    </citation>
    <scope>NUCLEOTIDE SEQUENCE [LARGE SCALE GENOMIC DNA]</scope>
</reference>
<dbReference type="GO" id="GO:0008270">
    <property type="term" value="F:zinc ion binding"/>
    <property type="evidence" value="ECO:0007669"/>
    <property type="project" value="UniProtKB-KW"/>
</dbReference>
<keyword evidence="20" id="KW-1185">Reference proteome</keyword>
<comment type="similarity">
    <text evidence="4">Belongs to the HRD1 family.</text>
</comment>
<feature type="region of interest" description="Disordered" evidence="16">
    <location>
        <begin position="338"/>
        <end position="361"/>
    </location>
</feature>
<evidence type="ECO:0000256" key="6">
    <source>
        <dbReference type="ARBA" id="ARBA00022679"/>
    </source>
</evidence>
<name>A0A6G1PUB7_CHAAH</name>
<evidence type="ECO:0000256" key="2">
    <source>
        <dbReference type="ARBA" id="ARBA00004477"/>
    </source>
</evidence>
<dbReference type="GO" id="GO:0043161">
    <property type="term" value="P:proteasome-mediated ubiquitin-dependent protein catabolic process"/>
    <property type="evidence" value="ECO:0007669"/>
    <property type="project" value="TreeGrafter"/>
</dbReference>
<evidence type="ECO:0000256" key="1">
    <source>
        <dbReference type="ARBA" id="ARBA00000900"/>
    </source>
</evidence>
<feature type="compositionally biased region" description="Low complexity" evidence="16">
    <location>
        <begin position="394"/>
        <end position="409"/>
    </location>
</feature>
<keyword evidence="13 17" id="KW-1133">Transmembrane helix</keyword>
<comment type="pathway">
    <text evidence="3">Protein modification; protein ubiquitination.</text>
</comment>
<feature type="region of interest" description="Disordered" evidence="16">
    <location>
        <begin position="522"/>
        <end position="623"/>
    </location>
</feature>
<dbReference type="GO" id="GO:0005789">
    <property type="term" value="C:endoplasmic reticulum membrane"/>
    <property type="evidence" value="ECO:0007669"/>
    <property type="project" value="UniProtKB-SubCell"/>
</dbReference>
<evidence type="ECO:0000313" key="20">
    <source>
        <dbReference type="Proteomes" id="UP000503349"/>
    </source>
</evidence>
<dbReference type="InterPro" id="IPR057992">
    <property type="entry name" value="TPR_SYVN1_N"/>
</dbReference>
<feature type="compositionally biased region" description="Polar residues" evidence="16">
    <location>
        <begin position="522"/>
        <end position="552"/>
    </location>
</feature>
<keyword evidence="11" id="KW-0256">Endoplasmic reticulum</keyword>
<keyword evidence="9 15" id="KW-0863">Zinc-finger</keyword>
<dbReference type="GO" id="GO:0036503">
    <property type="term" value="P:ERAD pathway"/>
    <property type="evidence" value="ECO:0007669"/>
    <property type="project" value="TreeGrafter"/>
</dbReference>
<dbReference type="InterPro" id="IPR013083">
    <property type="entry name" value="Znf_RING/FYVE/PHD"/>
</dbReference>
<evidence type="ECO:0000313" key="19">
    <source>
        <dbReference type="EMBL" id="KAF3693586.1"/>
    </source>
</evidence>
<dbReference type="SMART" id="SM00184">
    <property type="entry name" value="RING"/>
    <property type="match status" value="1"/>
</dbReference>
<dbReference type="PROSITE" id="PS50089">
    <property type="entry name" value="ZF_RING_2"/>
    <property type="match status" value="1"/>
</dbReference>
<feature type="transmembrane region" description="Helical" evidence="17">
    <location>
        <begin position="103"/>
        <end position="120"/>
    </location>
</feature>
<evidence type="ECO:0000256" key="17">
    <source>
        <dbReference type="SAM" id="Phobius"/>
    </source>
</evidence>
<dbReference type="SUPFAM" id="SSF57850">
    <property type="entry name" value="RING/U-box"/>
    <property type="match status" value="1"/>
</dbReference>
<dbReference type="Proteomes" id="UP000503349">
    <property type="component" value="Chromosome 9"/>
</dbReference>